<protein>
    <submittedName>
        <fullName evidence="4">Class A beta-lactamase-related serine hydrolase</fullName>
    </submittedName>
</protein>
<comment type="caution">
    <text evidence="4">The sequence shown here is derived from an EMBL/GenBank/DDBJ whole genome shotgun (WGS) entry which is preliminary data.</text>
</comment>
<dbReference type="InterPro" id="IPR012338">
    <property type="entry name" value="Beta-lactam/transpept-like"/>
</dbReference>
<evidence type="ECO:0000256" key="1">
    <source>
        <dbReference type="SAM" id="MobiDB-lite"/>
    </source>
</evidence>
<organism evidence="4 5">
    <name type="scientific">Actinomadura spongiicola</name>
    <dbReference type="NCBI Taxonomy" id="2303421"/>
    <lineage>
        <taxon>Bacteria</taxon>
        <taxon>Bacillati</taxon>
        <taxon>Actinomycetota</taxon>
        <taxon>Actinomycetes</taxon>
        <taxon>Streptosporangiales</taxon>
        <taxon>Thermomonosporaceae</taxon>
        <taxon>Actinomadura</taxon>
    </lineage>
</organism>
<gene>
    <name evidence="4" type="ORF">D0T12_04310</name>
</gene>
<evidence type="ECO:0000256" key="2">
    <source>
        <dbReference type="SAM" id="SignalP"/>
    </source>
</evidence>
<evidence type="ECO:0000259" key="3">
    <source>
        <dbReference type="Pfam" id="PF00144"/>
    </source>
</evidence>
<dbReference type="EMBL" id="QVNQ01000001">
    <property type="protein sequence ID" value="RFS87451.1"/>
    <property type="molecule type" value="Genomic_DNA"/>
</dbReference>
<feature type="region of interest" description="Disordered" evidence="1">
    <location>
        <begin position="169"/>
        <end position="189"/>
    </location>
</feature>
<accession>A0A372GPX8</accession>
<evidence type="ECO:0000313" key="4">
    <source>
        <dbReference type="EMBL" id="RFS87451.1"/>
    </source>
</evidence>
<dbReference type="SUPFAM" id="SSF56601">
    <property type="entry name" value="beta-lactamase/transpeptidase-like"/>
    <property type="match status" value="1"/>
</dbReference>
<dbReference type="Pfam" id="PF00144">
    <property type="entry name" value="Beta-lactamase"/>
    <property type="match status" value="1"/>
</dbReference>
<keyword evidence="5" id="KW-1185">Reference proteome</keyword>
<sequence>MTRRTAAVVTAGALLAALLPSTTAAAQPHGDALQRDVDAIRTTGATGVLAEVRTSTGAHAARAGVADLRTGRPVPWNSYFRIGSDTKTYTSVVALQLVGEGKLQLTDTVEKWLPGLVRGKGNDGRKITVKNLLRHTSGLNDYVAVELGDGSDWTPENFKKNRFRVSTPQEKVATAMTRPPQWVPNTSNPAEETRWGYSNTNYVLAGLIIEKVTGRAWEQEIHERIIEPVGLRHTITPGTSAYVPQPSATAYTQFPGRKDLTDTSINVGAGPEGGIISTPHDHATFLRALLGGRLLPPAQLAQMKQTVPVDDWIPADGVRYGLGIAWRPVQDCTGGVWFHGGTSYGVISESGASADGHRAASVAVSTFRPGDPAQDAQDKASLRLVDRAVCDTP</sequence>
<dbReference type="InterPro" id="IPR001466">
    <property type="entry name" value="Beta-lactam-related"/>
</dbReference>
<dbReference type="RefSeq" id="WP_117397899.1">
    <property type="nucleotide sequence ID" value="NZ_QVNQ01000001.1"/>
</dbReference>
<proteinExistence type="predicted"/>
<dbReference type="Gene3D" id="3.40.710.10">
    <property type="entry name" value="DD-peptidase/beta-lactamase superfamily"/>
    <property type="match status" value="1"/>
</dbReference>
<reference evidence="4 5" key="1">
    <citation type="submission" date="2018-08" db="EMBL/GenBank/DDBJ databases">
        <title>Actinomadura spongicola sp. nov., isolated from marine sponge Leucetta chagosensis.</title>
        <authorList>
            <person name="Li L."/>
            <person name="Lin H.W."/>
        </authorList>
    </citation>
    <scope>NUCLEOTIDE SEQUENCE [LARGE SCALE GENOMIC DNA]</scope>
    <source>
        <strain evidence="4 5">LHW52907</strain>
    </source>
</reference>
<keyword evidence="4" id="KW-0378">Hydrolase</keyword>
<dbReference type="AlphaFoldDB" id="A0A372GPX8"/>
<dbReference type="PANTHER" id="PTHR46825:SF7">
    <property type="entry name" value="D-ALANYL-D-ALANINE CARBOXYPEPTIDASE"/>
    <property type="match status" value="1"/>
</dbReference>
<dbReference type="Proteomes" id="UP000262882">
    <property type="component" value="Unassembled WGS sequence"/>
</dbReference>
<name>A0A372GPX8_9ACTN</name>
<dbReference type="PANTHER" id="PTHR46825">
    <property type="entry name" value="D-ALANYL-D-ALANINE-CARBOXYPEPTIDASE/ENDOPEPTIDASE AMPH"/>
    <property type="match status" value="1"/>
</dbReference>
<dbReference type="OrthoDB" id="3499702at2"/>
<dbReference type="InterPro" id="IPR050491">
    <property type="entry name" value="AmpC-like"/>
</dbReference>
<keyword evidence="2" id="KW-0732">Signal</keyword>
<evidence type="ECO:0000313" key="5">
    <source>
        <dbReference type="Proteomes" id="UP000262882"/>
    </source>
</evidence>
<feature type="chain" id="PRO_5017010750" evidence="2">
    <location>
        <begin position="27"/>
        <end position="393"/>
    </location>
</feature>
<feature type="domain" description="Beta-lactamase-related" evidence="3">
    <location>
        <begin position="44"/>
        <end position="369"/>
    </location>
</feature>
<feature type="signal peptide" evidence="2">
    <location>
        <begin position="1"/>
        <end position="26"/>
    </location>
</feature>
<dbReference type="GO" id="GO:0016787">
    <property type="term" value="F:hydrolase activity"/>
    <property type="evidence" value="ECO:0007669"/>
    <property type="project" value="UniProtKB-KW"/>
</dbReference>